<dbReference type="PANTHER" id="PTHR44520:SF1">
    <property type="entry name" value="TWO-COMPONENT SYSTEM REGULATORY PROTEIN"/>
    <property type="match status" value="1"/>
</dbReference>
<keyword evidence="4" id="KW-1185">Reference proteome</keyword>
<dbReference type="PANTHER" id="PTHR44520">
    <property type="entry name" value="RESPONSE REGULATOR RCP1-RELATED"/>
    <property type="match status" value="1"/>
</dbReference>
<dbReference type="GO" id="GO:0000160">
    <property type="term" value="P:phosphorelay signal transduction system"/>
    <property type="evidence" value="ECO:0007669"/>
    <property type="project" value="InterPro"/>
</dbReference>
<proteinExistence type="predicted"/>
<dbReference type="Pfam" id="PF00072">
    <property type="entry name" value="Response_reg"/>
    <property type="match status" value="1"/>
</dbReference>
<name>A5G5U1_GEOUR</name>
<dbReference type="STRING" id="351605.Gura_2987"/>
<dbReference type="InterPro" id="IPR001789">
    <property type="entry name" value="Sig_transdc_resp-reg_receiver"/>
</dbReference>
<dbReference type="InterPro" id="IPR011006">
    <property type="entry name" value="CheY-like_superfamily"/>
</dbReference>
<dbReference type="Proteomes" id="UP000006695">
    <property type="component" value="Chromosome"/>
</dbReference>
<dbReference type="PROSITE" id="PS50110">
    <property type="entry name" value="RESPONSE_REGULATORY"/>
    <property type="match status" value="1"/>
</dbReference>
<reference evidence="3 4" key="1">
    <citation type="submission" date="2007-05" db="EMBL/GenBank/DDBJ databases">
        <title>Complete sequence of Geobacter uraniireducens Rf4.</title>
        <authorList>
            <consortium name="US DOE Joint Genome Institute"/>
            <person name="Copeland A."/>
            <person name="Lucas S."/>
            <person name="Lapidus A."/>
            <person name="Barry K."/>
            <person name="Detter J.C."/>
            <person name="Glavina del Rio T."/>
            <person name="Hammon N."/>
            <person name="Israni S."/>
            <person name="Dalin E."/>
            <person name="Tice H."/>
            <person name="Pitluck S."/>
            <person name="Chertkov O."/>
            <person name="Brettin T."/>
            <person name="Bruce D."/>
            <person name="Han C."/>
            <person name="Schmutz J."/>
            <person name="Larimer F."/>
            <person name="Land M."/>
            <person name="Hauser L."/>
            <person name="Kyrpides N."/>
            <person name="Mikhailova N."/>
            <person name="Shelobolina E."/>
            <person name="Aklujkar M."/>
            <person name="Lovley D."/>
            <person name="Richardson P."/>
        </authorList>
    </citation>
    <scope>NUCLEOTIDE SEQUENCE [LARGE SCALE GENOMIC DNA]</scope>
    <source>
        <strain evidence="3 4">Rf4</strain>
    </source>
</reference>
<evidence type="ECO:0000256" key="1">
    <source>
        <dbReference type="PROSITE-ProRule" id="PRU00169"/>
    </source>
</evidence>
<feature type="modified residue" description="4-aspartylphosphate" evidence="1">
    <location>
        <position position="66"/>
    </location>
</feature>
<organism evidence="3 4">
    <name type="scientific">Geotalea uraniireducens (strain Rf4)</name>
    <name type="common">Geobacter uraniireducens</name>
    <dbReference type="NCBI Taxonomy" id="351605"/>
    <lineage>
        <taxon>Bacteria</taxon>
        <taxon>Pseudomonadati</taxon>
        <taxon>Thermodesulfobacteriota</taxon>
        <taxon>Desulfuromonadia</taxon>
        <taxon>Geobacterales</taxon>
        <taxon>Geobacteraceae</taxon>
        <taxon>Geotalea</taxon>
    </lineage>
</organism>
<accession>A5G5U1</accession>
<dbReference type="EMBL" id="CP000698">
    <property type="protein sequence ID" value="ABQ27159.1"/>
    <property type="molecule type" value="Genomic_DNA"/>
</dbReference>
<dbReference type="RefSeq" id="WP_011939828.1">
    <property type="nucleotide sequence ID" value="NC_009483.1"/>
</dbReference>
<dbReference type="HOGENOM" id="CLU_000445_69_17_7"/>
<dbReference type="AlphaFoldDB" id="A5G5U1"/>
<protein>
    <submittedName>
        <fullName evidence="3">Response regulator receiver protein</fullName>
    </submittedName>
</protein>
<sequence>MWSNILVLMVEDNPDDEFLTLRELKKCGIEGVLVARDGADAIDCLFCAGNHAERDKAMMPRLILLDLKLPKLNGLEVLQSIRDDERMRDIPVIITSSSQEPSDIESCRRLGVEFFLNKPLDGRKLIEIMNDMGI</sequence>
<keyword evidence="1" id="KW-0597">Phosphoprotein</keyword>
<evidence type="ECO:0000313" key="4">
    <source>
        <dbReference type="Proteomes" id="UP000006695"/>
    </source>
</evidence>
<dbReference type="InterPro" id="IPR052893">
    <property type="entry name" value="TCS_response_regulator"/>
</dbReference>
<evidence type="ECO:0000259" key="2">
    <source>
        <dbReference type="PROSITE" id="PS50110"/>
    </source>
</evidence>
<gene>
    <name evidence="3" type="ordered locus">Gura_2987</name>
</gene>
<dbReference type="SMART" id="SM00448">
    <property type="entry name" value="REC"/>
    <property type="match status" value="1"/>
</dbReference>
<feature type="domain" description="Response regulatory" evidence="2">
    <location>
        <begin position="6"/>
        <end position="133"/>
    </location>
</feature>
<dbReference type="KEGG" id="gur:Gura_2987"/>
<evidence type="ECO:0000313" key="3">
    <source>
        <dbReference type="EMBL" id="ABQ27159.1"/>
    </source>
</evidence>
<dbReference type="CDD" id="cd17557">
    <property type="entry name" value="REC_Rcp-like"/>
    <property type="match status" value="1"/>
</dbReference>
<dbReference type="OrthoDB" id="9793549at2"/>
<dbReference type="Gene3D" id="3.40.50.2300">
    <property type="match status" value="1"/>
</dbReference>
<dbReference type="SUPFAM" id="SSF52172">
    <property type="entry name" value="CheY-like"/>
    <property type="match status" value="1"/>
</dbReference>